<dbReference type="GO" id="GO:0006298">
    <property type="term" value="P:mismatch repair"/>
    <property type="evidence" value="ECO:0007669"/>
    <property type="project" value="InterPro"/>
</dbReference>
<reference evidence="3" key="1">
    <citation type="submission" date="2020-09" db="EMBL/GenBank/DDBJ databases">
        <title>Genome-Enabled Discovery of Anthraquinone Biosynthesis in Senna tora.</title>
        <authorList>
            <person name="Kang S.-H."/>
            <person name="Pandey R.P."/>
            <person name="Lee C.-M."/>
            <person name="Sim J.-S."/>
            <person name="Jeong J.-T."/>
            <person name="Choi B.-S."/>
            <person name="Jung M."/>
            <person name="Ginzburg D."/>
            <person name="Zhao K."/>
            <person name="Won S.Y."/>
            <person name="Oh T.-J."/>
            <person name="Yu Y."/>
            <person name="Kim N.-H."/>
            <person name="Lee O.R."/>
            <person name="Lee T.-H."/>
            <person name="Bashyal P."/>
            <person name="Kim T.-S."/>
            <person name="Lee W.-H."/>
            <person name="Kawkins C."/>
            <person name="Kim C.-K."/>
            <person name="Kim J.S."/>
            <person name="Ahn B.O."/>
            <person name="Rhee S.Y."/>
            <person name="Sohng J.K."/>
        </authorList>
    </citation>
    <scope>NUCLEOTIDE SEQUENCE</scope>
    <source>
        <tissue evidence="3">Leaf</tissue>
    </source>
</reference>
<evidence type="ECO:0000259" key="2">
    <source>
        <dbReference type="Pfam" id="PF20297"/>
    </source>
</evidence>
<feature type="compositionally biased region" description="Polar residues" evidence="1">
    <location>
        <begin position="27"/>
        <end position="50"/>
    </location>
</feature>
<dbReference type="PANTHER" id="PTHR48466">
    <property type="entry name" value="OS10G0509000 PROTEIN-RELATED"/>
    <property type="match status" value="1"/>
</dbReference>
<keyword evidence="3" id="KW-0378">Hydrolase</keyword>
<evidence type="ECO:0000256" key="1">
    <source>
        <dbReference type="SAM" id="MobiDB-lite"/>
    </source>
</evidence>
<proteinExistence type="predicted"/>
<keyword evidence="3" id="KW-0540">Nuclease</keyword>
<evidence type="ECO:0000313" key="4">
    <source>
        <dbReference type="Proteomes" id="UP000634136"/>
    </source>
</evidence>
<evidence type="ECO:0000313" key="3">
    <source>
        <dbReference type="EMBL" id="KAF7816603.1"/>
    </source>
</evidence>
<dbReference type="OrthoDB" id="1924787at2759"/>
<dbReference type="EMBL" id="JAAIUW010000009">
    <property type="protein sequence ID" value="KAF7816603.1"/>
    <property type="molecule type" value="Genomic_DNA"/>
</dbReference>
<comment type="caution">
    <text evidence="3">The sequence shown here is derived from an EMBL/GenBank/DDBJ whole genome shotgun (WGS) entry which is preliminary data.</text>
</comment>
<dbReference type="GO" id="GO:0030983">
    <property type="term" value="F:mismatched DNA binding"/>
    <property type="evidence" value="ECO:0007669"/>
    <property type="project" value="InterPro"/>
</dbReference>
<dbReference type="GO" id="GO:0140664">
    <property type="term" value="F:ATP-dependent DNA damage sensor activity"/>
    <property type="evidence" value="ECO:0007669"/>
    <property type="project" value="InterPro"/>
</dbReference>
<organism evidence="3 4">
    <name type="scientific">Senna tora</name>
    <dbReference type="NCBI Taxonomy" id="362788"/>
    <lineage>
        <taxon>Eukaryota</taxon>
        <taxon>Viridiplantae</taxon>
        <taxon>Streptophyta</taxon>
        <taxon>Embryophyta</taxon>
        <taxon>Tracheophyta</taxon>
        <taxon>Spermatophyta</taxon>
        <taxon>Magnoliopsida</taxon>
        <taxon>eudicotyledons</taxon>
        <taxon>Gunneridae</taxon>
        <taxon>Pentapetalae</taxon>
        <taxon>rosids</taxon>
        <taxon>fabids</taxon>
        <taxon>Fabales</taxon>
        <taxon>Fabaceae</taxon>
        <taxon>Caesalpinioideae</taxon>
        <taxon>Cassia clade</taxon>
        <taxon>Senna</taxon>
    </lineage>
</organism>
<dbReference type="Pfam" id="PF20297">
    <property type="entry name" value="MSSS"/>
    <property type="match status" value="1"/>
</dbReference>
<dbReference type="GO" id="GO:0004519">
    <property type="term" value="F:endonuclease activity"/>
    <property type="evidence" value="ECO:0007669"/>
    <property type="project" value="UniProtKB-KW"/>
</dbReference>
<feature type="compositionally biased region" description="Polar residues" evidence="1">
    <location>
        <begin position="58"/>
        <end position="68"/>
    </location>
</feature>
<protein>
    <submittedName>
        <fullName evidence="3">Endonuclease MutS2</fullName>
    </submittedName>
</protein>
<dbReference type="PANTHER" id="PTHR48466:SF2">
    <property type="entry name" value="OS10G0509000 PROTEIN"/>
    <property type="match status" value="1"/>
</dbReference>
<keyword evidence="4" id="KW-1185">Reference proteome</keyword>
<gene>
    <name evidence="3" type="ORF">G2W53_030572</name>
</gene>
<dbReference type="InterPro" id="IPR045076">
    <property type="entry name" value="MutS"/>
</dbReference>
<dbReference type="AlphaFoldDB" id="A0A834WD23"/>
<accession>A0A834WD23</accession>
<feature type="domain" description="MutS2 and Smr-associated SH3" evidence="2">
    <location>
        <begin position="87"/>
        <end position="128"/>
    </location>
</feature>
<dbReference type="Proteomes" id="UP000634136">
    <property type="component" value="Unassembled WGS sequence"/>
</dbReference>
<keyword evidence="3" id="KW-0255">Endonuclease</keyword>
<sequence length="130" mass="14332">MQNVSEAAAMARSILHKRVRQLRASPRQVSQPNKADNKIPQSSVTNNQHTSADKTEPNTKPTFADTSTSAVKKFNQTLSEKSKLPRVGDVVHVSSIGKKVTVLRVDSSKEEIVVQAGNMKLKLKLTDIQR</sequence>
<feature type="region of interest" description="Disordered" evidence="1">
    <location>
        <begin position="17"/>
        <end position="68"/>
    </location>
</feature>
<dbReference type="GO" id="GO:0005524">
    <property type="term" value="F:ATP binding"/>
    <property type="evidence" value="ECO:0007669"/>
    <property type="project" value="InterPro"/>
</dbReference>
<name>A0A834WD23_9FABA</name>
<dbReference type="InterPro" id="IPR046893">
    <property type="entry name" value="MSSS"/>
</dbReference>